<keyword evidence="10" id="KW-1185">Reference proteome</keyword>
<dbReference type="EMBL" id="JARPUR010000007">
    <property type="protein sequence ID" value="KAK4872869.1"/>
    <property type="molecule type" value="Genomic_DNA"/>
</dbReference>
<dbReference type="Proteomes" id="UP001353858">
    <property type="component" value="Unassembled WGS sequence"/>
</dbReference>
<evidence type="ECO:0000256" key="4">
    <source>
        <dbReference type="ARBA" id="ARBA00022574"/>
    </source>
</evidence>
<dbReference type="SUPFAM" id="SSF50978">
    <property type="entry name" value="WD40 repeat-like"/>
    <property type="match status" value="2"/>
</dbReference>
<keyword evidence="2" id="KW-0690">Ribosome biogenesis</keyword>
<gene>
    <name evidence="9" type="ORF">RN001_014898</name>
</gene>
<proteinExistence type="predicted"/>
<comment type="caution">
    <text evidence="9">The sequence shown here is derived from an EMBL/GenBank/DDBJ whole genome shotgun (WGS) entry which is preliminary data.</text>
</comment>
<dbReference type="InterPro" id="IPR053826">
    <property type="entry name" value="WDR75"/>
</dbReference>
<dbReference type="PANTHER" id="PTHR44215">
    <property type="entry name" value="WD REPEAT-CONTAINING PROTEIN 75"/>
    <property type="match status" value="1"/>
</dbReference>
<keyword evidence="7" id="KW-0539">Nucleus</keyword>
<dbReference type="Gene3D" id="2.130.10.10">
    <property type="entry name" value="YVTN repeat-like/Quinoprotein amine dehydrogenase"/>
    <property type="match status" value="2"/>
</dbReference>
<keyword evidence="4" id="KW-0853">WD repeat</keyword>
<evidence type="ECO:0000256" key="3">
    <source>
        <dbReference type="ARBA" id="ARBA00022552"/>
    </source>
</evidence>
<keyword evidence="3" id="KW-0698">rRNA processing</keyword>
<evidence type="ECO:0000313" key="10">
    <source>
        <dbReference type="Proteomes" id="UP001353858"/>
    </source>
</evidence>
<evidence type="ECO:0000256" key="5">
    <source>
        <dbReference type="ARBA" id="ARBA00022737"/>
    </source>
</evidence>
<dbReference type="SUPFAM" id="SSF69322">
    <property type="entry name" value="Tricorn protease domain 2"/>
    <property type="match status" value="1"/>
</dbReference>
<reference evidence="10" key="1">
    <citation type="submission" date="2023-01" db="EMBL/GenBank/DDBJ databases">
        <title>Key to firefly adult light organ development and bioluminescence: homeobox transcription factors regulate luciferase expression and transportation to peroxisome.</title>
        <authorList>
            <person name="Fu X."/>
        </authorList>
    </citation>
    <scope>NUCLEOTIDE SEQUENCE [LARGE SCALE GENOMIC DNA]</scope>
</reference>
<dbReference type="GO" id="GO:2000234">
    <property type="term" value="P:positive regulation of rRNA processing"/>
    <property type="evidence" value="ECO:0007669"/>
    <property type="project" value="TreeGrafter"/>
</dbReference>
<dbReference type="InterPro" id="IPR015943">
    <property type="entry name" value="WD40/YVTN_repeat-like_dom_sf"/>
</dbReference>
<dbReference type="Pfam" id="PF23869">
    <property type="entry name" value="Beta-prop_WDR75_1st"/>
    <property type="match status" value="1"/>
</dbReference>
<comment type="subcellular location">
    <subcellularLocation>
        <location evidence="1">Nucleus</location>
        <location evidence="1">Nucleolus</location>
    </subcellularLocation>
</comment>
<evidence type="ECO:0000256" key="6">
    <source>
        <dbReference type="ARBA" id="ARBA00023163"/>
    </source>
</evidence>
<protein>
    <recommendedName>
        <fullName evidence="8">WD repeat-containing protein 75 second beta-propeller domain-containing protein</fullName>
    </recommendedName>
</protein>
<dbReference type="GO" id="GO:0045943">
    <property type="term" value="P:positive regulation of transcription by RNA polymerase I"/>
    <property type="evidence" value="ECO:0007669"/>
    <property type="project" value="InterPro"/>
</dbReference>
<evidence type="ECO:0000313" key="9">
    <source>
        <dbReference type="EMBL" id="KAK4872869.1"/>
    </source>
</evidence>
<keyword evidence="5" id="KW-0677">Repeat</keyword>
<dbReference type="PANTHER" id="PTHR44215:SF1">
    <property type="entry name" value="WD REPEAT-CONTAINING PROTEIN 75"/>
    <property type="match status" value="1"/>
</dbReference>
<dbReference type="GO" id="GO:0003723">
    <property type="term" value="F:RNA binding"/>
    <property type="evidence" value="ECO:0007669"/>
    <property type="project" value="InterPro"/>
</dbReference>
<dbReference type="Pfam" id="PF23769">
    <property type="entry name" value="Beta-prop_WDR75_2nd"/>
    <property type="match status" value="1"/>
</dbReference>
<evidence type="ECO:0000256" key="1">
    <source>
        <dbReference type="ARBA" id="ARBA00004604"/>
    </source>
</evidence>
<keyword evidence="6" id="KW-0804">Transcription</keyword>
<sequence length="741" mass="84642">MEPKIKFKGGGSFVHLPPKFSADGQTLYVAWKNIIVSYNTRTGKRLKTFKGLHDAIADFNVHYFKNLEVVTACSVTGEVILWKADIGVRFLKMYLPVKNVTVESFKFFDEIDGKSLRFLLSWSELDKIHFGILSTEEKKLQRFNLILKKKHKCCVAFCNTIENPYMVVTQSNKLYFIRLLEFKKVYQYFVDQRKHFTCVACSPHDECILTGDSNGQILLWYNLTNKNPARSMFHWHTLAVKSVAFTMSGSEFYSGADECVLVKWHLDNSHQKNFLPRLPSGIEQLAVSNENQYIAVATGDNGIHVLDSSMNVISIIQHLVLSTTLSGGMVFDYRTKSLVLNGIIGHVQFYSPHDMSLLYNADVVGQNQLTNEQNYTIENTIVTKFAIDSRGSWLATVEERRDAKYSFELRLKFWQFNAVKQVFHLNTSIELPHKKSITEILFQPIDSEDLKCVTVGNDSKFKIWQLQNADTIYREAQVWNCTRVGFYRDLQCRALSFSSDASLIAVGFGPVLTTWLPDTCELKCSLVHSKNREALTSVQFGISNQCHLVVTTTQNHLSVWNLLTLCMTWTVPIQVSLLVPNPLAPHMAVFTKDRKLFIFYPDKSTPIFTESLSDAVLAGVFIPNSNSEAQTHWCRQSQLFFITTKQDLYCLDVDTDDTEIMDVFMDNFGSSLFSSLQPKIKSGNKQQSKPTVHLTEMSNKNQHLRKLLDSPVHTMVPIHLLCESLLRTYIKERKFAEPSND</sequence>
<dbReference type="AlphaFoldDB" id="A0AAN7PNZ1"/>
<dbReference type="GO" id="GO:0006364">
    <property type="term" value="P:rRNA processing"/>
    <property type="evidence" value="ECO:0007669"/>
    <property type="project" value="UniProtKB-KW"/>
</dbReference>
<evidence type="ECO:0000259" key="8">
    <source>
        <dbReference type="Pfam" id="PF23769"/>
    </source>
</evidence>
<dbReference type="InterPro" id="IPR036322">
    <property type="entry name" value="WD40_repeat_dom_sf"/>
</dbReference>
<accession>A0AAN7PNZ1</accession>
<name>A0AAN7PNZ1_9COLE</name>
<dbReference type="SMART" id="SM00320">
    <property type="entry name" value="WD40"/>
    <property type="match status" value="6"/>
</dbReference>
<dbReference type="InterPro" id="IPR057644">
    <property type="entry name" value="Beta-prop_WDR75_2nd"/>
</dbReference>
<evidence type="ECO:0000256" key="2">
    <source>
        <dbReference type="ARBA" id="ARBA00022517"/>
    </source>
</evidence>
<feature type="domain" description="WD repeat-containing protein 75 second beta-propeller" evidence="8">
    <location>
        <begin position="330"/>
        <end position="646"/>
    </location>
</feature>
<dbReference type="InterPro" id="IPR001680">
    <property type="entry name" value="WD40_rpt"/>
</dbReference>
<evidence type="ECO:0000256" key="7">
    <source>
        <dbReference type="ARBA" id="ARBA00023242"/>
    </source>
</evidence>
<organism evidence="9 10">
    <name type="scientific">Aquatica leii</name>
    <dbReference type="NCBI Taxonomy" id="1421715"/>
    <lineage>
        <taxon>Eukaryota</taxon>
        <taxon>Metazoa</taxon>
        <taxon>Ecdysozoa</taxon>
        <taxon>Arthropoda</taxon>
        <taxon>Hexapoda</taxon>
        <taxon>Insecta</taxon>
        <taxon>Pterygota</taxon>
        <taxon>Neoptera</taxon>
        <taxon>Endopterygota</taxon>
        <taxon>Coleoptera</taxon>
        <taxon>Polyphaga</taxon>
        <taxon>Elateriformia</taxon>
        <taxon>Elateroidea</taxon>
        <taxon>Lampyridae</taxon>
        <taxon>Luciolinae</taxon>
        <taxon>Aquatica</taxon>
    </lineage>
</organism>
<dbReference type="GO" id="GO:0032040">
    <property type="term" value="C:small-subunit processome"/>
    <property type="evidence" value="ECO:0007669"/>
    <property type="project" value="InterPro"/>
</dbReference>